<dbReference type="CDD" id="cd00442">
    <property type="entry name" value="Lyz-like"/>
    <property type="match status" value="1"/>
</dbReference>
<dbReference type="InterPro" id="IPR023346">
    <property type="entry name" value="Lysozyme-like_dom_sf"/>
</dbReference>
<evidence type="ECO:0000313" key="2">
    <source>
        <dbReference type="EMBL" id="SDK01652.1"/>
    </source>
</evidence>
<evidence type="ECO:0000313" key="3">
    <source>
        <dbReference type="Proteomes" id="UP000199305"/>
    </source>
</evidence>
<dbReference type="EMBL" id="FNFH01000002">
    <property type="protein sequence ID" value="SDK01652.1"/>
    <property type="molecule type" value="Genomic_DNA"/>
</dbReference>
<dbReference type="Gene3D" id="1.10.530.10">
    <property type="match status" value="1"/>
</dbReference>
<organism evidence="2 3">
    <name type="scientific">Microbulbifer yueqingensis</name>
    <dbReference type="NCBI Taxonomy" id="658219"/>
    <lineage>
        <taxon>Bacteria</taxon>
        <taxon>Pseudomonadati</taxon>
        <taxon>Pseudomonadota</taxon>
        <taxon>Gammaproteobacteria</taxon>
        <taxon>Cellvibrionales</taxon>
        <taxon>Microbulbiferaceae</taxon>
        <taxon>Microbulbifer</taxon>
    </lineage>
</organism>
<name>A0A1G8YFP0_9GAMM</name>
<sequence>MPDKNNALTITDNRRPADRRYWRLGLLLLPLLVAACATTPPSNTEDICSIFREKDDWYADAKDAEEKWGTPVATLMAFLHQESRFVHDARPPRTKILWIFPGPRPSDAYGYPQALGTTWRSYQRTTFNYGADRDDFADAIDFVGWYNNTSQAQCRIRPDDAYHLYLAYHEGHGGFNRRTFNRKPWLKNVAKKVSAQARTYQRQLNSCEKSLQRRKKFLGIF</sequence>
<dbReference type="InterPro" id="IPR045795">
    <property type="entry name" value="SLT_4"/>
</dbReference>
<protein>
    <recommendedName>
        <fullName evidence="1">Transglycosylase SLT domain-containing protein</fullName>
    </recommendedName>
</protein>
<feature type="domain" description="Transglycosylase SLT" evidence="1">
    <location>
        <begin position="26"/>
        <end position="207"/>
    </location>
</feature>
<reference evidence="3" key="1">
    <citation type="submission" date="2016-10" db="EMBL/GenBank/DDBJ databases">
        <authorList>
            <person name="Varghese N."/>
            <person name="Submissions S."/>
        </authorList>
    </citation>
    <scope>NUCLEOTIDE SEQUENCE [LARGE SCALE GENOMIC DNA]</scope>
    <source>
        <strain evidence="3">CGMCC 1.10658</strain>
    </source>
</reference>
<proteinExistence type="predicted"/>
<accession>A0A1G8YFP0</accession>
<dbReference type="AlphaFoldDB" id="A0A1G8YFP0"/>
<gene>
    <name evidence="2" type="ORF">SAMN05216212_1479</name>
</gene>
<evidence type="ECO:0000259" key="1">
    <source>
        <dbReference type="Pfam" id="PF19489"/>
    </source>
</evidence>
<dbReference type="SUPFAM" id="SSF53955">
    <property type="entry name" value="Lysozyme-like"/>
    <property type="match status" value="1"/>
</dbReference>
<dbReference type="RefSeq" id="WP_245720626.1">
    <property type="nucleotide sequence ID" value="NZ_FNFH01000002.1"/>
</dbReference>
<dbReference type="STRING" id="658219.SAMN05216212_1479"/>
<dbReference type="Pfam" id="PF19489">
    <property type="entry name" value="SLT_4"/>
    <property type="match status" value="1"/>
</dbReference>
<dbReference type="Proteomes" id="UP000199305">
    <property type="component" value="Unassembled WGS sequence"/>
</dbReference>
<keyword evidence="3" id="KW-1185">Reference proteome</keyword>